<sequence length="139" mass="15024">MTPDASVLVVEDDPAAVELLEMACRATGLQWSMHVAGDGPEALALLHRIGTCPALQPALVLLDLCMPRMSGVDVLRVLRGDARTRGLPVVVFSASDRECDRRDAIGAGASAFETKPMRFADLCRAVERLDREWLLGGRP</sequence>
<feature type="domain" description="Response regulatory" evidence="2">
    <location>
        <begin position="6"/>
        <end position="130"/>
    </location>
</feature>
<dbReference type="InterPro" id="IPR001789">
    <property type="entry name" value="Sig_transdc_resp-reg_receiver"/>
</dbReference>
<dbReference type="Pfam" id="PF00072">
    <property type="entry name" value="Response_reg"/>
    <property type="match status" value="1"/>
</dbReference>
<feature type="modified residue" description="4-aspartylphosphate" evidence="1">
    <location>
        <position position="63"/>
    </location>
</feature>
<comment type="caution">
    <text evidence="3">The sequence shown here is derived from an EMBL/GenBank/DDBJ whole genome shotgun (WGS) entry which is preliminary data.</text>
</comment>
<evidence type="ECO:0000256" key="1">
    <source>
        <dbReference type="PROSITE-ProRule" id="PRU00169"/>
    </source>
</evidence>
<dbReference type="SMART" id="SM00448">
    <property type="entry name" value="REC"/>
    <property type="match status" value="1"/>
</dbReference>
<dbReference type="PANTHER" id="PTHR44520">
    <property type="entry name" value="RESPONSE REGULATOR RCP1-RELATED"/>
    <property type="match status" value="1"/>
</dbReference>
<accession>A0A923S419</accession>
<evidence type="ECO:0000313" key="4">
    <source>
        <dbReference type="Proteomes" id="UP000596827"/>
    </source>
</evidence>
<gene>
    <name evidence="3" type="ORF">H8R02_21300</name>
</gene>
<reference evidence="3" key="1">
    <citation type="submission" date="2020-08" db="EMBL/GenBank/DDBJ databases">
        <title>Ramlibacter sp. GTP1 16S ribosomal RNA gene genome sequencing and assembly.</title>
        <authorList>
            <person name="Kang M."/>
        </authorList>
    </citation>
    <scope>NUCLEOTIDE SEQUENCE</scope>
    <source>
        <strain evidence="3">GTP1</strain>
    </source>
</reference>
<dbReference type="InterPro" id="IPR052893">
    <property type="entry name" value="TCS_response_regulator"/>
</dbReference>
<organism evidence="3 4">
    <name type="scientific">Ramlibacter albus</name>
    <dbReference type="NCBI Taxonomy" id="2079448"/>
    <lineage>
        <taxon>Bacteria</taxon>
        <taxon>Pseudomonadati</taxon>
        <taxon>Pseudomonadota</taxon>
        <taxon>Betaproteobacteria</taxon>
        <taxon>Burkholderiales</taxon>
        <taxon>Comamonadaceae</taxon>
        <taxon>Ramlibacter</taxon>
    </lineage>
</organism>
<keyword evidence="4" id="KW-1185">Reference proteome</keyword>
<dbReference type="InterPro" id="IPR011006">
    <property type="entry name" value="CheY-like_superfamily"/>
</dbReference>
<dbReference type="GO" id="GO:0000160">
    <property type="term" value="P:phosphorelay signal transduction system"/>
    <property type="evidence" value="ECO:0007669"/>
    <property type="project" value="InterPro"/>
</dbReference>
<dbReference type="CDD" id="cd17557">
    <property type="entry name" value="REC_Rcp-like"/>
    <property type="match status" value="1"/>
</dbReference>
<dbReference type="PROSITE" id="PS50110">
    <property type="entry name" value="RESPONSE_REGULATORY"/>
    <property type="match status" value="1"/>
</dbReference>
<dbReference type="EMBL" id="JACORU010000008">
    <property type="protein sequence ID" value="MBC5767016.1"/>
    <property type="molecule type" value="Genomic_DNA"/>
</dbReference>
<dbReference type="RefSeq" id="WP_187083496.1">
    <property type="nucleotide sequence ID" value="NZ_JACORU010000008.1"/>
</dbReference>
<dbReference type="Gene3D" id="3.40.50.2300">
    <property type="match status" value="1"/>
</dbReference>
<evidence type="ECO:0000313" key="3">
    <source>
        <dbReference type="EMBL" id="MBC5767016.1"/>
    </source>
</evidence>
<dbReference type="AlphaFoldDB" id="A0A923S419"/>
<dbReference type="Proteomes" id="UP000596827">
    <property type="component" value="Unassembled WGS sequence"/>
</dbReference>
<name>A0A923S419_9BURK</name>
<keyword evidence="1" id="KW-0597">Phosphoprotein</keyword>
<evidence type="ECO:0000259" key="2">
    <source>
        <dbReference type="PROSITE" id="PS50110"/>
    </source>
</evidence>
<proteinExistence type="predicted"/>
<protein>
    <submittedName>
        <fullName evidence="3">Response regulator</fullName>
    </submittedName>
</protein>
<dbReference type="SUPFAM" id="SSF52172">
    <property type="entry name" value="CheY-like"/>
    <property type="match status" value="1"/>
</dbReference>